<protein>
    <submittedName>
        <fullName evidence="1 3">Uncharacterized protein</fullName>
    </submittedName>
</protein>
<dbReference type="EMBL" id="UZAN01056406">
    <property type="protein sequence ID" value="VDP91247.1"/>
    <property type="molecule type" value="Genomic_DNA"/>
</dbReference>
<evidence type="ECO:0000313" key="3">
    <source>
        <dbReference type="WBParaSite" id="ECPE_0001401501-mRNA-1"/>
    </source>
</evidence>
<evidence type="ECO:0000313" key="2">
    <source>
        <dbReference type="Proteomes" id="UP000272942"/>
    </source>
</evidence>
<sequence>MISRLRGENRLVRGGYHQGRAKQRTFISMFRGPLTRRSLVSQAAALYMQRVRHTQKVLCKLLKLPVTQPVNAREQAIQVERQKLSDKAEKSPEIFNVTLPLSTNVPLSATRVPNPVVSIFPRASYTSTSVSADYQPHGQHTLEDHEFTEMSGYQEQVRNAHQDVEAVQQECFIDPETPKAATPFVRTMEYRHRNLHEPTLNDHLELSNPEVLSPQTSFHYEDEVGSFSEDSTTTNQCESHLSNEKQGVGADIQISPPVYSPNIQWIIHSERDV</sequence>
<reference evidence="1 2" key="2">
    <citation type="submission" date="2018-11" db="EMBL/GenBank/DDBJ databases">
        <authorList>
            <consortium name="Pathogen Informatics"/>
        </authorList>
    </citation>
    <scope>NUCLEOTIDE SEQUENCE [LARGE SCALE GENOMIC DNA]</scope>
    <source>
        <strain evidence="1 2">Egypt</strain>
    </source>
</reference>
<dbReference type="AlphaFoldDB" id="A0A183B440"/>
<organism evidence="3">
    <name type="scientific">Echinostoma caproni</name>
    <dbReference type="NCBI Taxonomy" id="27848"/>
    <lineage>
        <taxon>Eukaryota</taxon>
        <taxon>Metazoa</taxon>
        <taxon>Spiralia</taxon>
        <taxon>Lophotrochozoa</taxon>
        <taxon>Platyhelminthes</taxon>
        <taxon>Trematoda</taxon>
        <taxon>Digenea</taxon>
        <taxon>Plagiorchiida</taxon>
        <taxon>Echinostomata</taxon>
        <taxon>Echinostomatoidea</taxon>
        <taxon>Echinostomatidae</taxon>
        <taxon>Echinostoma</taxon>
    </lineage>
</organism>
<dbReference type="WBParaSite" id="ECPE_0001401501-mRNA-1">
    <property type="protein sequence ID" value="ECPE_0001401501-mRNA-1"/>
    <property type="gene ID" value="ECPE_0001401501"/>
</dbReference>
<accession>A0A183B440</accession>
<keyword evidence="2" id="KW-1185">Reference proteome</keyword>
<name>A0A183B440_9TREM</name>
<reference evidence="3" key="1">
    <citation type="submission" date="2016-06" db="UniProtKB">
        <authorList>
            <consortium name="WormBaseParasite"/>
        </authorList>
    </citation>
    <scope>IDENTIFICATION</scope>
</reference>
<gene>
    <name evidence="1" type="ORF">ECPE_LOCUS13975</name>
</gene>
<dbReference type="Proteomes" id="UP000272942">
    <property type="component" value="Unassembled WGS sequence"/>
</dbReference>
<proteinExistence type="predicted"/>
<evidence type="ECO:0000313" key="1">
    <source>
        <dbReference type="EMBL" id="VDP91247.1"/>
    </source>
</evidence>